<evidence type="ECO:0000256" key="1">
    <source>
        <dbReference type="SAM" id="MobiDB-lite"/>
    </source>
</evidence>
<keyword evidence="4" id="KW-1185">Reference proteome</keyword>
<gene>
    <name evidence="3" type="ORF">PVAP13_8KG373900</name>
</gene>
<sequence>MAAAELNKLAIAAACAALVLLSMGPAAMADIQTDCRAFCIPQCDGMASNTCNAIIDLAPILKTLPFFAGTCNVRVAQLCITLCMSACTLNTLTPPGAPTPVPVPSPPPPPYLP</sequence>
<protein>
    <submittedName>
        <fullName evidence="3">Uncharacterized protein</fullName>
    </submittedName>
</protein>
<organism evidence="3 4">
    <name type="scientific">Panicum virgatum</name>
    <name type="common">Blackwell switchgrass</name>
    <dbReference type="NCBI Taxonomy" id="38727"/>
    <lineage>
        <taxon>Eukaryota</taxon>
        <taxon>Viridiplantae</taxon>
        <taxon>Streptophyta</taxon>
        <taxon>Embryophyta</taxon>
        <taxon>Tracheophyta</taxon>
        <taxon>Spermatophyta</taxon>
        <taxon>Magnoliopsida</taxon>
        <taxon>Liliopsida</taxon>
        <taxon>Poales</taxon>
        <taxon>Poaceae</taxon>
        <taxon>PACMAD clade</taxon>
        <taxon>Panicoideae</taxon>
        <taxon>Panicodae</taxon>
        <taxon>Paniceae</taxon>
        <taxon>Panicinae</taxon>
        <taxon>Panicum</taxon>
        <taxon>Panicum sect. Hiantes</taxon>
    </lineage>
</organism>
<evidence type="ECO:0000313" key="4">
    <source>
        <dbReference type="Proteomes" id="UP000823388"/>
    </source>
</evidence>
<accession>A0A8T0Q0S3</accession>
<evidence type="ECO:0000256" key="2">
    <source>
        <dbReference type="SAM" id="SignalP"/>
    </source>
</evidence>
<keyword evidence="2" id="KW-0732">Signal</keyword>
<feature type="signal peptide" evidence="2">
    <location>
        <begin position="1"/>
        <end position="29"/>
    </location>
</feature>
<feature type="chain" id="PRO_5035813625" evidence="2">
    <location>
        <begin position="30"/>
        <end position="113"/>
    </location>
</feature>
<reference evidence="3" key="1">
    <citation type="submission" date="2020-05" db="EMBL/GenBank/DDBJ databases">
        <title>WGS assembly of Panicum virgatum.</title>
        <authorList>
            <person name="Lovell J.T."/>
            <person name="Jenkins J."/>
            <person name="Shu S."/>
            <person name="Juenger T.E."/>
            <person name="Schmutz J."/>
        </authorList>
    </citation>
    <scope>NUCLEOTIDE SEQUENCE</scope>
    <source>
        <strain evidence="3">AP13</strain>
    </source>
</reference>
<feature type="compositionally biased region" description="Pro residues" evidence="1">
    <location>
        <begin position="95"/>
        <end position="113"/>
    </location>
</feature>
<name>A0A8T0Q0S3_PANVG</name>
<comment type="caution">
    <text evidence="3">The sequence shown here is derived from an EMBL/GenBank/DDBJ whole genome shotgun (WGS) entry which is preliminary data.</text>
</comment>
<dbReference type="Proteomes" id="UP000823388">
    <property type="component" value="Chromosome 8K"/>
</dbReference>
<evidence type="ECO:0000313" key="3">
    <source>
        <dbReference type="EMBL" id="KAG2563914.1"/>
    </source>
</evidence>
<dbReference type="EMBL" id="CM029051">
    <property type="protein sequence ID" value="KAG2563914.1"/>
    <property type="molecule type" value="Genomic_DNA"/>
</dbReference>
<dbReference type="AlphaFoldDB" id="A0A8T0Q0S3"/>
<feature type="region of interest" description="Disordered" evidence="1">
    <location>
        <begin position="93"/>
        <end position="113"/>
    </location>
</feature>
<proteinExistence type="predicted"/>